<accession>A0A5B9FVH4</accession>
<dbReference type="KEGG" id="fak:FUA48_11405"/>
<evidence type="ECO:0000313" key="3">
    <source>
        <dbReference type="Proteomes" id="UP000321222"/>
    </source>
</evidence>
<reference evidence="2 3" key="1">
    <citation type="submission" date="2019-08" db="EMBL/GenBank/DDBJ databases">
        <title>Flavobacterium alkalisoli sp. nov., isolated from rhizosphere soil of Suaeda salsa.</title>
        <authorList>
            <person name="Sun J.-Q."/>
            <person name="Xu L."/>
        </authorList>
    </citation>
    <scope>NUCLEOTIDE SEQUENCE [LARGE SCALE GENOMIC DNA]</scope>
    <source>
        <strain evidence="2 3">XS-5</strain>
    </source>
</reference>
<keyword evidence="1" id="KW-1133">Transmembrane helix</keyword>
<dbReference type="InterPro" id="IPR024294">
    <property type="entry name" value="DUF3810"/>
</dbReference>
<evidence type="ECO:0000256" key="1">
    <source>
        <dbReference type="SAM" id="Phobius"/>
    </source>
</evidence>
<gene>
    <name evidence="2" type="ORF">FUA48_11405</name>
</gene>
<keyword evidence="3" id="KW-1185">Reference proteome</keyword>
<evidence type="ECO:0000313" key="2">
    <source>
        <dbReference type="EMBL" id="QEE50161.1"/>
    </source>
</evidence>
<dbReference type="RefSeq" id="WP_147583646.1">
    <property type="nucleotide sequence ID" value="NZ_CP042831.1"/>
</dbReference>
<dbReference type="Proteomes" id="UP000321222">
    <property type="component" value="Chromosome"/>
</dbReference>
<dbReference type="EMBL" id="CP042831">
    <property type="protein sequence ID" value="QEE50161.1"/>
    <property type="molecule type" value="Genomic_DNA"/>
</dbReference>
<keyword evidence="1" id="KW-0472">Membrane</keyword>
<feature type="transmembrane region" description="Helical" evidence="1">
    <location>
        <begin position="46"/>
        <end position="72"/>
    </location>
</feature>
<sequence>MKKKIILSILLFVQILIVNVLSFFPEFVENYYSNGLYPFIAKCSRTFFGLFGFSVGDIIYGIVIFFILRWLWKTRKTWRREYKTNILSILSFFSVFYFLFYSLWAVNYHRIPLNKKMGFEKKYTQDDLLAFTKRLIVKANNMHNLIEPNDSLKVVNPYTVSQIYDKALNGYDNLSKVYPFFTYKTESVKSSLISTPLSYMGFGGYLNPFTNEAQVNYNLPLYNYPTTTCHEMSHQLGYASESEANFIGYMASIHNDDLYFKYSGYVFALKYCLRNIEKLDEEQAKSLLPLINNGILRNFEESEQFNDYYSSFIEVIFKGFYDNYLKMNHQKDGLETYSKFVGYLVNYYKEKDL</sequence>
<dbReference type="AlphaFoldDB" id="A0A5B9FVH4"/>
<proteinExistence type="predicted"/>
<keyword evidence="1" id="KW-0812">Transmembrane</keyword>
<name>A0A5B9FVH4_9FLAO</name>
<feature type="transmembrane region" description="Helical" evidence="1">
    <location>
        <begin position="84"/>
        <end position="104"/>
    </location>
</feature>
<dbReference type="OrthoDB" id="1048788at2"/>
<organism evidence="2 3">
    <name type="scientific">Flavobacterium alkalisoli</name>
    <dbReference type="NCBI Taxonomy" id="2602769"/>
    <lineage>
        <taxon>Bacteria</taxon>
        <taxon>Pseudomonadati</taxon>
        <taxon>Bacteroidota</taxon>
        <taxon>Flavobacteriia</taxon>
        <taxon>Flavobacteriales</taxon>
        <taxon>Flavobacteriaceae</taxon>
        <taxon>Flavobacterium</taxon>
    </lineage>
</organism>
<protein>
    <submittedName>
        <fullName evidence="2">DUF3810 domain-containing protein</fullName>
    </submittedName>
</protein>
<dbReference type="Pfam" id="PF12725">
    <property type="entry name" value="DUF3810"/>
    <property type="match status" value="1"/>
</dbReference>